<comment type="caution">
    <text evidence="1">The sequence shown here is derived from an EMBL/GenBank/DDBJ whole genome shotgun (WGS) entry which is preliminary data.</text>
</comment>
<evidence type="ECO:0000313" key="2">
    <source>
        <dbReference type="Proteomes" id="UP000269154"/>
    </source>
</evidence>
<dbReference type="EMBL" id="RCBY01000029">
    <property type="protein sequence ID" value="RQH48714.1"/>
    <property type="molecule type" value="Genomic_DNA"/>
</dbReference>
<proteinExistence type="predicted"/>
<gene>
    <name evidence="1" type="ORF">D5R40_07670</name>
</gene>
<dbReference type="AlphaFoldDB" id="A0A3N6NTH3"/>
<protein>
    <submittedName>
        <fullName evidence="1">Uncharacterized protein</fullName>
    </submittedName>
</protein>
<reference evidence="1 2" key="1">
    <citation type="journal article" date="2018" name="ACS Chem. Biol.">
        <title>Ketoreductase domain dysfunction expands chemodiversity: malyngamide biosynthesis in the cyanobacterium Okeania hirsuta.</title>
        <authorList>
            <person name="Moss N.A."/>
            <person name="Leao T."/>
            <person name="Rankin M."/>
            <person name="McCullough T.M."/>
            <person name="Qu P."/>
            <person name="Korobeynikov A."/>
            <person name="Smith J.L."/>
            <person name="Gerwick L."/>
            <person name="Gerwick W.H."/>
        </authorList>
    </citation>
    <scope>NUCLEOTIDE SEQUENCE [LARGE SCALE GENOMIC DNA]</scope>
    <source>
        <strain evidence="1 2">PAB10Feb10-1</strain>
    </source>
</reference>
<accession>A0A3N6NTH3</accession>
<sequence>MPSCISLDLENLKSFEVVDHQFKNWGLTFSNAIAIEPSNPAFAVPPGVKVLMGAPKSGLIEIHFKSPVKFVSGVVTSSRRTVLSAYNQNEELLAKDETSASNLLNSNSHISPNAQLTVNAQNIHKVSFYAFEGQLIVVDLKFGF</sequence>
<evidence type="ECO:0000313" key="1">
    <source>
        <dbReference type="EMBL" id="RQH48714.1"/>
    </source>
</evidence>
<keyword evidence="2" id="KW-1185">Reference proteome</keyword>
<dbReference type="Proteomes" id="UP000269154">
    <property type="component" value="Unassembled WGS sequence"/>
</dbReference>
<organism evidence="1 2">
    <name type="scientific">Okeania hirsuta</name>
    <dbReference type="NCBI Taxonomy" id="1458930"/>
    <lineage>
        <taxon>Bacteria</taxon>
        <taxon>Bacillati</taxon>
        <taxon>Cyanobacteriota</taxon>
        <taxon>Cyanophyceae</taxon>
        <taxon>Oscillatoriophycideae</taxon>
        <taxon>Oscillatoriales</taxon>
        <taxon>Microcoleaceae</taxon>
        <taxon>Okeania</taxon>
    </lineage>
</organism>
<name>A0A3N6NTH3_9CYAN</name>